<dbReference type="Proteomes" id="UP000005090">
    <property type="component" value="Chromosome"/>
</dbReference>
<protein>
    <submittedName>
        <fullName evidence="2">Uncharacterized protein</fullName>
    </submittedName>
</protein>
<evidence type="ECO:0000313" key="3">
    <source>
        <dbReference type="Proteomes" id="UP000005090"/>
    </source>
</evidence>
<dbReference type="EMBL" id="CM001475">
    <property type="protein sequence ID" value="EIC28320.1"/>
    <property type="molecule type" value="Genomic_DNA"/>
</dbReference>
<sequence>MSGTKSACPTYTTLDRTRKTIVQPRRSGNGFIVARRPCGDHASEYGTGLKPCHFSRHGKCRARKARARPTRLWTEPEKQLFNRVARRPCGDHASEYGAGLKPCHFSRHGKCRARKARARPTRLDRTRKTIVQPRRSGNGFIVARRPCGGHASEYGAGLKPRRFSRHGKCRARKARARPTRLDRTRKTIVQPRRSGNGFIVARRPCGDHASEYGAGLKPCHFSRHGKCRARKARARPTRLHDSGQNQKNNCSTA</sequence>
<evidence type="ECO:0000313" key="2">
    <source>
        <dbReference type="EMBL" id="EIC28320.1"/>
    </source>
</evidence>
<feature type="region of interest" description="Disordered" evidence="1">
    <location>
        <begin position="230"/>
        <end position="253"/>
    </location>
</feature>
<evidence type="ECO:0000256" key="1">
    <source>
        <dbReference type="SAM" id="MobiDB-lite"/>
    </source>
</evidence>
<keyword evidence="3" id="KW-1185">Reference proteome</keyword>
<reference evidence="2 3" key="1">
    <citation type="journal article" date="2013" name="Genome Announc.">
        <title>Genome Sequence of the Obligate Gammaproteobacterial Methanotroph Methylomicrobium album Strain BG8.</title>
        <authorList>
            <person name="Kits K.D."/>
            <person name="Kalyuzhnaya M.G."/>
            <person name="Klotz M.G."/>
            <person name="Jetten M.S."/>
            <person name="Op den Camp H.J."/>
            <person name="Vuilleumier S."/>
            <person name="Bringel F."/>
            <person name="Dispirito A.A."/>
            <person name="Murrell J.C."/>
            <person name="Bruce D."/>
            <person name="Cheng J.F."/>
            <person name="Copeland A."/>
            <person name="Goodwin L."/>
            <person name="Hauser L."/>
            <person name="Lajus A."/>
            <person name="Land M.L."/>
            <person name="Lapidus A."/>
            <person name="Lucas S."/>
            <person name="Medigue C."/>
            <person name="Pitluck S."/>
            <person name="Woyke T."/>
            <person name="Zeytun A."/>
            <person name="Stein L.Y."/>
        </authorList>
    </citation>
    <scope>NUCLEOTIDE SEQUENCE [LARGE SCALE GENOMIC DNA]</scope>
    <source>
        <strain evidence="2 3">BG8</strain>
    </source>
</reference>
<dbReference type="AlphaFoldDB" id="H8GN91"/>
<organism evidence="2 3">
    <name type="scientific">Methylomicrobium album BG8</name>
    <dbReference type="NCBI Taxonomy" id="686340"/>
    <lineage>
        <taxon>Bacteria</taxon>
        <taxon>Pseudomonadati</taxon>
        <taxon>Pseudomonadota</taxon>
        <taxon>Gammaproteobacteria</taxon>
        <taxon>Methylococcales</taxon>
        <taxon>Methylococcaceae</taxon>
        <taxon>Methylomicrobium</taxon>
    </lineage>
</organism>
<gene>
    <name evidence="2" type="ORF">Metal_0469</name>
</gene>
<feature type="compositionally biased region" description="Polar residues" evidence="1">
    <location>
        <begin position="242"/>
        <end position="253"/>
    </location>
</feature>
<proteinExistence type="predicted"/>
<name>H8GN91_METAL</name>
<dbReference type="HOGENOM" id="CLU_1097567_0_0_6"/>
<accession>H8GN91</accession>